<name>A0A9Q6LN44_PISSA</name>
<dbReference type="RefSeq" id="WP_054300491.1">
    <property type="nucleotide sequence ID" value="NZ_CP012413.1"/>
</dbReference>
<dbReference type="EMBL" id="CP038908">
    <property type="protein sequence ID" value="QGO07021.1"/>
    <property type="molecule type" value="Genomic_DNA"/>
</dbReference>
<dbReference type="Proteomes" id="UP000422232">
    <property type="component" value="Chromosome"/>
</dbReference>
<gene>
    <name evidence="1" type="ORF">Psal009_02958</name>
</gene>
<keyword evidence="2" id="KW-1185">Reference proteome</keyword>
<evidence type="ECO:0000313" key="2">
    <source>
        <dbReference type="Proteomes" id="UP000422232"/>
    </source>
</evidence>
<sequence>MPAIKFPDRKIFNDLTYFESALEESGRHCVFEVVAFIDRARRMQAAFIEAPYFPIEFPEISSGSYSLPQSTIGDLPELMAYLYDIFFSEMAPLQVNLPDQAQMLTEMTRTPENIRRPSEMGMPVLDLDFEEDRFVEMSSDDEGAGPGSRVKRSRPSMVIRPALPNAQPSLAEVSSARPVAKESPPLRARPVLSPEAPSFSLREIAEDQSTTDRPSDAEMLAQAVQLAPRLDIYGASLTETSLPLSADSRAAHMVDSVSATAVTGAHENARVDESRLSLQVHASSLTESPPFLPSVRRGVGLDGLPSPLADSSPQLAVSAGRAHVPSLSLTGITEESEGGGPDQARPKLDPTGRSLSSMAAEALPPLPAKRGIYPSPLADSSPQLAVSAGRAHVPSLSLTGITEESEDGGPSQARLRLDPTGRSLSSMAVEASPPLSARRGGASMSLDARFAALAGGGENLSADEKPYQPTQPLPDVLEDLAETGAESSPSLSAARMPPLSLANASSVSVTLVVVAKPFREVTSVEELADFMTAALKHLTLPYQLKSTRRREASSTLFADHAAEEEAVAAAPNPPTPNGGCCCWFFS</sequence>
<protein>
    <submittedName>
        <fullName evidence="1">Uncharacterized protein</fullName>
    </submittedName>
</protein>
<evidence type="ECO:0000313" key="1">
    <source>
        <dbReference type="EMBL" id="QGO07021.1"/>
    </source>
</evidence>
<accession>A0A9Q6LN44</accession>
<dbReference type="AlphaFoldDB" id="A0A9Q6LN44"/>
<proteinExistence type="predicted"/>
<organism evidence="1 2">
    <name type="scientific">Piscirickettsia salmonis</name>
    <dbReference type="NCBI Taxonomy" id="1238"/>
    <lineage>
        <taxon>Bacteria</taxon>
        <taxon>Pseudomonadati</taxon>
        <taxon>Pseudomonadota</taxon>
        <taxon>Gammaproteobacteria</taxon>
        <taxon>Thiotrichales</taxon>
        <taxon>Piscirickettsiaceae</taxon>
        <taxon>Piscirickettsia</taxon>
    </lineage>
</organism>
<reference evidence="1 2" key="1">
    <citation type="submission" date="2019-04" db="EMBL/GenBank/DDBJ databases">
        <title>Complete genome sequencing of Piscirickettsia salmonis strain Psal-009.</title>
        <authorList>
            <person name="Schober I."/>
            <person name="Bunk B."/>
            <person name="Sproer C."/>
            <person name="Carril G.P."/>
            <person name="Riedel T."/>
            <person name="Flores-Herrera P.A."/>
            <person name="Nourdin-Galindo G."/>
            <person name="Marshall S.H."/>
            <person name="Overmann J."/>
        </authorList>
    </citation>
    <scope>NUCLEOTIDE SEQUENCE [LARGE SCALE GENOMIC DNA]</scope>
    <source>
        <strain evidence="1 2">Psal-009</strain>
    </source>
</reference>